<comment type="caution">
    <text evidence="6">The sequence shown here is derived from an EMBL/GenBank/DDBJ whole genome shotgun (WGS) entry which is preliminary data.</text>
</comment>
<keyword evidence="4 5" id="KW-0472">Membrane</keyword>
<feature type="transmembrane region" description="Helical" evidence="5">
    <location>
        <begin position="12"/>
        <end position="38"/>
    </location>
</feature>
<evidence type="ECO:0000256" key="2">
    <source>
        <dbReference type="ARBA" id="ARBA00022692"/>
    </source>
</evidence>
<protein>
    <submittedName>
        <fullName evidence="6">Energy-coupling factor transporter transmembrane protein EcfT</fullName>
    </submittedName>
</protein>
<feature type="transmembrane region" description="Helical" evidence="5">
    <location>
        <begin position="126"/>
        <end position="148"/>
    </location>
</feature>
<dbReference type="RefSeq" id="WP_022120004.1">
    <property type="nucleotide sequence ID" value="NZ_JAJEQE010000010.1"/>
</dbReference>
<dbReference type="CDD" id="cd16914">
    <property type="entry name" value="EcfT"/>
    <property type="match status" value="1"/>
</dbReference>
<organism evidence="6 7">
    <name type="scientific">Hominisplanchenecus faecis</name>
    <dbReference type="NCBI Taxonomy" id="2885351"/>
    <lineage>
        <taxon>Bacteria</taxon>
        <taxon>Bacillati</taxon>
        <taxon>Bacillota</taxon>
        <taxon>Clostridia</taxon>
        <taxon>Lachnospirales</taxon>
        <taxon>Lachnospiraceae</taxon>
        <taxon>Hominisplanchenecus</taxon>
    </lineage>
</organism>
<dbReference type="InterPro" id="IPR003339">
    <property type="entry name" value="ABC/ECF_trnsptr_transmembrane"/>
</dbReference>
<evidence type="ECO:0000313" key="6">
    <source>
        <dbReference type="EMBL" id="MCC2148568.1"/>
    </source>
</evidence>
<keyword evidence="2 5" id="KW-0812">Transmembrane</keyword>
<comment type="subcellular location">
    <subcellularLocation>
        <location evidence="1">Membrane</location>
        <topology evidence="1">Multi-pass membrane protein</topology>
    </subcellularLocation>
</comment>
<feature type="transmembrane region" description="Helical" evidence="5">
    <location>
        <begin position="58"/>
        <end position="86"/>
    </location>
</feature>
<evidence type="ECO:0000256" key="5">
    <source>
        <dbReference type="SAM" id="Phobius"/>
    </source>
</evidence>
<feature type="transmembrane region" description="Helical" evidence="5">
    <location>
        <begin position="226"/>
        <end position="243"/>
    </location>
</feature>
<evidence type="ECO:0000313" key="7">
    <source>
        <dbReference type="Proteomes" id="UP001299235"/>
    </source>
</evidence>
<dbReference type="EMBL" id="JAJEQE010000010">
    <property type="protein sequence ID" value="MCC2148568.1"/>
    <property type="molecule type" value="Genomic_DNA"/>
</dbReference>
<sequence>MKDTFSTYHPLLNMLYFVGVIGVTVFVVHPVILAISLFGGIAYSVLLKGWKKTVKFNLIFSIPMMLIVALMNPMFNHYGVTIIGYLHNGNPFTLESCVYGLVMAMMLVCTMIWFSCYTIVMTSDKFIYLFGKIIPALSLVLSMCLRFVPKFIREAGVISDGQKCIGRSTENGSLVKRAKHGITIFSILVTWALENAIETSDSMKCRGYGEKGRTAFSLYRFDKRDILCLLFMGASFALTLFGFSKGYTFCQYNPKIIVKGIPLTAGSLLVYLAFLLFSVLPVVLELWDRYQWKQRRKQVEKAEQANYRLWEVQD</sequence>
<evidence type="ECO:0000256" key="4">
    <source>
        <dbReference type="ARBA" id="ARBA00023136"/>
    </source>
</evidence>
<evidence type="ECO:0000256" key="1">
    <source>
        <dbReference type="ARBA" id="ARBA00004141"/>
    </source>
</evidence>
<keyword evidence="3 5" id="KW-1133">Transmembrane helix</keyword>
<reference evidence="6 7" key="1">
    <citation type="submission" date="2021-10" db="EMBL/GenBank/DDBJ databases">
        <title>Anaerobic single-cell dispensing facilitates the cultivation of human gut bacteria.</title>
        <authorList>
            <person name="Afrizal A."/>
        </authorList>
    </citation>
    <scope>NUCLEOTIDE SEQUENCE [LARGE SCALE GENOMIC DNA]</scope>
    <source>
        <strain evidence="6 7">CLA-AA-H246</strain>
    </source>
</reference>
<gene>
    <name evidence="6" type="ORF">LKD42_04770</name>
</gene>
<feature type="transmembrane region" description="Helical" evidence="5">
    <location>
        <begin position="98"/>
        <end position="120"/>
    </location>
</feature>
<accession>A0ABS8ETQ9</accession>
<dbReference type="Proteomes" id="UP001299235">
    <property type="component" value="Unassembled WGS sequence"/>
</dbReference>
<keyword evidence="7" id="KW-1185">Reference proteome</keyword>
<feature type="transmembrane region" description="Helical" evidence="5">
    <location>
        <begin position="263"/>
        <end position="287"/>
    </location>
</feature>
<evidence type="ECO:0000256" key="3">
    <source>
        <dbReference type="ARBA" id="ARBA00022989"/>
    </source>
</evidence>
<proteinExistence type="predicted"/>
<name>A0ABS8ETQ9_9FIRM</name>